<feature type="signal peptide" evidence="10">
    <location>
        <begin position="1"/>
        <end position="21"/>
    </location>
</feature>
<feature type="chain" id="PRO_5038762523" evidence="10">
    <location>
        <begin position="22"/>
        <end position="325"/>
    </location>
</feature>
<dbReference type="GO" id="GO:0008360">
    <property type="term" value="P:regulation of cell shape"/>
    <property type="evidence" value="ECO:0007669"/>
    <property type="project" value="UniProtKB-KW"/>
</dbReference>
<dbReference type="GO" id="GO:0071555">
    <property type="term" value="P:cell wall organization"/>
    <property type="evidence" value="ECO:0007669"/>
    <property type="project" value="UniProtKB-KW"/>
</dbReference>
<keyword evidence="6" id="KW-0961">Cell wall biogenesis/degradation</keyword>
<gene>
    <name evidence="12" type="ORF">M72_05801</name>
</gene>
<keyword evidence="4" id="KW-0133">Cell shape</keyword>
<keyword evidence="5" id="KW-0573">Peptidoglycan synthesis</keyword>
<feature type="binding site" evidence="8">
    <location>
        <position position="276"/>
    </location>
    <ligand>
        <name>substrate</name>
    </ligand>
</feature>
<keyword evidence="12" id="KW-0645">Protease</keyword>
<feature type="active site" description="Acyl-ester intermediate" evidence="7">
    <location>
        <position position="103"/>
    </location>
</feature>
<evidence type="ECO:0000259" key="11">
    <source>
        <dbReference type="Pfam" id="PF00768"/>
    </source>
</evidence>
<keyword evidence="12" id="KW-0121">Carboxypeptidase</keyword>
<dbReference type="PANTHER" id="PTHR21581:SF33">
    <property type="entry name" value="D-ALANYL-D-ALANINE CARBOXYPEPTIDASE DACB"/>
    <property type="match status" value="1"/>
</dbReference>
<dbReference type="PANTHER" id="PTHR21581">
    <property type="entry name" value="D-ALANYL-D-ALANINE CARBOXYPEPTIDASE"/>
    <property type="match status" value="1"/>
</dbReference>
<evidence type="ECO:0000256" key="9">
    <source>
        <dbReference type="RuleBase" id="RU004016"/>
    </source>
</evidence>
<name>A0A0M6WM24_9FIRM</name>
<dbReference type="PRINTS" id="PR00725">
    <property type="entry name" value="DADACBPTASE1"/>
</dbReference>
<evidence type="ECO:0000313" key="12">
    <source>
        <dbReference type="EMBL" id="CRL38106.1"/>
    </source>
</evidence>
<proteinExistence type="inferred from homology"/>
<dbReference type="STRING" id="301302.ERS852420_00600"/>
<dbReference type="GO" id="GO:0006508">
    <property type="term" value="P:proteolysis"/>
    <property type="evidence" value="ECO:0007669"/>
    <property type="project" value="InterPro"/>
</dbReference>
<feature type="active site" evidence="7">
    <location>
        <position position="160"/>
    </location>
</feature>
<accession>A0A0M6WM24</accession>
<comment type="similarity">
    <text evidence="1 9">Belongs to the peptidase S11 family.</text>
</comment>
<dbReference type="EMBL" id="CVRR01000019">
    <property type="protein sequence ID" value="CRL38106.1"/>
    <property type="molecule type" value="Genomic_DNA"/>
</dbReference>
<organism evidence="12 13">
    <name type="scientific">Roseburia faecis</name>
    <dbReference type="NCBI Taxonomy" id="301302"/>
    <lineage>
        <taxon>Bacteria</taxon>
        <taxon>Bacillati</taxon>
        <taxon>Bacillota</taxon>
        <taxon>Clostridia</taxon>
        <taxon>Lachnospirales</taxon>
        <taxon>Lachnospiraceae</taxon>
        <taxon>Roseburia</taxon>
    </lineage>
</organism>
<dbReference type="GO" id="GO:0009252">
    <property type="term" value="P:peptidoglycan biosynthetic process"/>
    <property type="evidence" value="ECO:0007669"/>
    <property type="project" value="UniProtKB-KW"/>
</dbReference>
<protein>
    <submittedName>
        <fullName evidence="12">Serine-type D-Ala-D-Ala carboxypeptidase</fullName>
    </submittedName>
</protein>
<sequence>MKCTNRTHHLKIKLLCISCIAALFMNGCGTGKTADIQNPYSLTGDNSSVSNQFFARNLCVTDDINFGTDQVHADYAEGAGVFDLTTKEVLYSQNLFEKLYPASTTKILTAYIIIRNCDLDDKVTVSADAIANMADSSKCGLAAGDVLTVRDLLYGLLLVSGNDAANVLAEYYSGSIDKFAEEMNREAKALGATQSHFVNANGLPDDDHYTTIYDMYLIFQAAIQTQDFIDIIHTQSYDAAYQNASGNAVTQTWESTNRYLNGQTTEPEDITVIGGKTGTTNAAGYCLVLYSKNKKGDDIVSIVYKGKTRSDMYTLMNQILSTFAN</sequence>
<dbReference type="Proteomes" id="UP000049979">
    <property type="component" value="Unassembled WGS sequence"/>
</dbReference>
<dbReference type="GO" id="GO:0009002">
    <property type="term" value="F:serine-type D-Ala-D-Ala carboxypeptidase activity"/>
    <property type="evidence" value="ECO:0007669"/>
    <property type="project" value="InterPro"/>
</dbReference>
<keyword evidence="2 10" id="KW-0732">Signal</keyword>
<reference evidence="13" key="1">
    <citation type="submission" date="2015-05" db="EMBL/GenBank/DDBJ databases">
        <authorList>
            <consortium name="Pathogen Informatics"/>
        </authorList>
    </citation>
    <scope>NUCLEOTIDE SEQUENCE [LARGE SCALE GENOMIC DNA]</scope>
    <source>
        <strain evidence="13">M72</strain>
    </source>
</reference>
<dbReference type="Gene3D" id="3.40.710.10">
    <property type="entry name" value="DD-peptidase/beta-lactamase superfamily"/>
    <property type="match status" value="1"/>
</dbReference>
<evidence type="ECO:0000256" key="6">
    <source>
        <dbReference type="ARBA" id="ARBA00023316"/>
    </source>
</evidence>
<dbReference type="SUPFAM" id="SSF56601">
    <property type="entry name" value="beta-lactamase/transpeptidase-like"/>
    <property type="match status" value="1"/>
</dbReference>
<evidence type="ECO:0000256" key="8">
    <source>
        <dbReference type="PIRSR" id="PIRSR618044-2"/>
    </source>
</evidence>
<keyword evidence="3" id="KW-0378">Hydrolase</keyword>
<evidence type="ECO:0000256" key="2">
    <source>
        <dbReference type="ARBA" id="ARBA00022729"/>
    </source>
</evidence>
<feature type="active site" description="Proton acceptor" evidence="7">
    <location>
        <position position="106"/>
    </location>
</feature>
<evidence type="ECO:0000313" key="13">
    <source>
        <dbReference type="Proteomes" id="UP000049979"/>
    </source>
</evidence>
<dbReference type="InterPro" id="IPR012338">
    <property type="entry name" value="Beta-lactam/transpept-like"/>
</dbReference>
<evidence type="ECO:0000256" key="3">
    <source>
        <dbReference type="ARBA" id="ARBA00022801"/>
    </source>
</evidence>
<evidence type="ECO:0000256" key="1">
    <source>
        <dbReference type="ARBA" id="ARBA00007164"/>
    </source>
</evidence>
<evidence type="ECO:0000256" key="4">
    <source>
        <dbReference type="ARBA" id="ARBA00022960"/>
    </source>
</evidence>
<evidence type="ECO:0000256" key="5">
    <source>
        <dbReference type="ARBA" id="ARBA00022984"/>
    </source>
</evidence>
<dbReference type="AlphaFoldDB" id="A0A0M6WM24"/>
<keyword evidence="13" id="KW-1185">Reference proteome</keyword>
<evidence type="ECO:0000256" key="7">
    <source>
        <dbReference type="PIRSR" id="PIRSR618044-1"/>
    </source>
</evidence>
<evidence type="ECO:0000256" key="10">
    <source>
        <dbReference type="SAM" id="SignalP"/>
    </source>
</evidence>
<feature type="domain" description="Peptidase S11 D-alanyl-D-alanine carboxypeptidase A N-terminal" evidence="11">
    <location>
        <begin position="76"/>
        <end position="306"/>
    </location>
</feature>
<dbReference type="InterPro" id="IPR001967">
    <property type="entry name" value="Peptidase_S11_N"/>
</dbReference>
<dbReference type="InterPro" id="IPR018044">
    <property type="entry name" value="Peptidase_S11"/>
</dbReference>
<dbReference type="Pfam" id="PF00768">
    <property type="entry name" value="Peptidase_S11"/>
    <property type="match status" value="1"/>
</dbReference>